<evidence type="ECO:0000256" key="1">
    <source>
        <dbReference type="SAM" id="MobiDB-lite"/>
    </source>
</evidence>
<evidence type="ECO:0000313" key="3">
    <source>
        <dbReference type="Proteomes" id="UP000265520"/>
    </source>
</evidence>
<dbReference type="AlphaFoldDB" id="A0A392VF40"/>
<dbReference type="EMBL" id="LXQA011131182">
    <property type="protein sequence ID" value="MCI86073.1"/>
    <property type="molecule type" value="Genomic_DNA"/>
</dbReference>
<proteinExistence type="predicted"/>
<feature type="non-terminal residue" evidence="2">
    <location>
        <position position="56"/>
    </location>
</feature>
<dbReference type="Proteomes" id="UP000265520">
    <property type="component" value="Unassembled WGS sequence"/>
</dbReference>
<organism evidence="2 3">
    <name type="scientific">Trifolium medium</name>
    <dbReference type="NCBI Taxonomy" id="97028"/>
    <lineage>
        <taxon>Eukaryota</taxon>
        <taxon>Viridiplantae</taxon>
        <taxon>Streptophyta</taxon>
        <taxon>Embryophyta</taxon>
        <taxon>Tracheophyta</taxon>
        <taxon>Spermatophyta</taxon>
        <taxon>Magnoliopsida</taxon>
        <taxon>eudicotyledons</taxon>
        <taxon>Gunneridae</taxon>
        <taxon>Pentapetalae</taxon>
        <taxon>rosids</taxon>
        <taxon>fabids</taxon>
        <taxon>Fabales</taxon>
        <taxon>Fabaceae</taxon>
        <taxon>Papilionoideae</taxon>
        <taxon>50 kb inversion clade</taxon>
        <taxon>NPAAA clade</taxon>
        <taxon>Hologalegina</taxon>
        <taxon>IRL clade</taxon>
        <taxon>Trifolieae</taxon>
        <taxon>Trifolium</taxon>
    </lineage>
</organism>
<protein>
    <submittedName>
        <fullName evidence="2">Uncharacterized protein</fullName>
    </submittedName>
</protein>
<keyword evidence="3" id="KW-1185">Reference proteome</keyword>
<accession>A0A392VF40</accession>
<name>A0A392VF40_9FABA</name>
<feature type="compositionally biased region" description="Acidic residues" evidence="1">
    <location>
        <begin position="45"/>
        <end position="56"/>
    </location>
</feature>
<comment type="caution">
    <text evidence="2">The sequence shown here is derived from an EMBL/GenBank/DDBJ whole genome shotgun (WGS) entry which is preliminary data.</text>
</comment>
<reference evidence="2 3" key="1">
    <citation type="journal article" date="2018" name="Front. Plant Sci.">
        <title>Red Clover (Trifolium pratense) and Zigzag Clover (T. medium) - A Picture of Genomic Similarities and Differences.</title>
        <authorList>
            <person name="Dluhosova J."/>
            <person name="Istvanek J."/>
            <person name="Nedelnik J."/>
            <person name="Repkova J."/>
        </authorList>
    </citation>
    <scope>NUCLEOTIDE SEQUENCE [LARGE SCALE GENOMIC DNA]</scope>
    <source>
        <strain evidence="3">cv. 10/8</strain>
        <tissue evidence="2">Leaf</tissue>
    </source>
</reference>
<evidence type="ECO:0000313" key="2">
    <source>
        <dbReference type="EMBL" id="MCI86073.1"/>
    </source>
</evidence>
<sequence>MYRMQLQQGAPENPDYQVMAPHYFHAHVAWPGDRPVFSEGARDADADDDAADEVVA</sequence>
<feature type="region of interest" description="Disordered" evidence="1">
    <location>
        <begin position="37"/>
        <end position="56"/>
    </location>
</feature>